<feature type="region of interest" description="Disordered" evidence="3">
    <location>
        <begin position="386"/>
        <end position="412"/>
    </location>
</feature>
<dbReference type="PANTHER" id="PTHR13504:SF33">
    <property type="entry name" value="FIC FAMILY PROTEIN"/>
    <property type="match status" value="1"/>
</dbReference>
<proteinExistence type="predicted"/>
<evidence type="ECO:0000256" key="2">
    <source>
        <dbReference type="PIRSR" id="PIRSR640198-2"/>
    </source>
</evidence>
<keyword evidence="6" id="KW-1185">Reference proteome</keyword>
<gene>
    <name evidence="5" type="ORF">SAMN04488129_1118</name>
</gene>
<dbReference type="OrthoDB" id="9807853at2"/>
<dbReference type="InterPro" id="IPR036597">
    <property type="entry name" value="Fido-like_dom_sf"/>
</dbReference>
<dbReference type="InterPro" id="IPR003812">
    <property type="entry name" value="Fido"/>
</dbReference>
<dbReference type="GO" id="GO:0005524">
    <property type="term" value="F:ATP binding"/>
    <property type="evidence" value="ECO:0007669"/>
    <property type="project" value="UniProtKB-KW"/>
</dbReference>
<evidence type="ECO:0000313" key="5">
    <source>
        <dbReference type="EMBL" id="SEL49426.1"/>
    </source>
</evidence>
<keyword evidence="2" id="KW-0067">ATP-binding</keyword>
<feature type="active site" evidence="1">
    <location>
        <position position="213"/>
    </location>
</feature>
<sequence length="412" mass="46363">MNASSTTPTWIWQEPDWPEFHWRAVVIQPRLQEAWRSLGILLGRVGSLPFGNDPAVMLDTLLQNIITSSAIEGERLNAASVRSSLAKRLGVKETGRAVSPRSEGLAEIMMDAIGSPNAVLTRERLFQWHRWLFPDAEASLAKLRVGQWRGEEPMQVVSGCLDKPRLHFGAPPKGILEDEMAAFLTWFEESRHDPALDPLLRAGIAHFWFVTLHSFEDGNGRLARAIADWALAQADRQSIRLYAMSAAILAERQDYYRVLEGSQRGTTDLTDWLAWFLDILLQTLTDALADIDRTLDKTRFWHRFADAGLSSEQIKVLNRLLDGGERGFEDGISAAQYQKVAKVSKATATRHLSDLLAKGCLEKLPGGGRSTRYRVALKLDGRIRPTMTPRLRRGKMDQASPSRQRNPFDDRL</sequence>
<evidence type="ECO:0000256" key="1">
    <source>
        <dbReference type="PIRSR" id="PIRSR640198-1"/>
    </source>
</evidence>
<dbReference type="InterPro" id="IPR036390">
    <property type="entry name" value="WH_DNA-bd_sf"/>
</dbReference>
<dbReference type="STRING" id="650850.SAMN04488129_1118"/>
<evidence type="ECO:0000256" key="3">
    <source>
        <dbReference type="SAM" id="MobiDB-lite"/>
    </source>
</evidence>
<dbReference type="Pfam" id="PF02661">
    <property type="entry name" value="Fic"/>
    <property type="match status" value="1"/>
</dbReference>
<dbReference type="Pfam" id="PF13776">
    <property type="entry name" value="DUF4172"/>
    <property type="match status" value="1"/>
</dbReference>
<accession>A0A1H7QNA6</accession>
<dbReference type="SUPFAM" id="SSF46785">
    <property type="entry name" value="Winged helix' DNA-binding domain"/>
    <property type="match status" value="1"/>
</dbReference>
<dbReference type="PROSITE" id="PS51459">
    <property type="entry name" value="FIDO"/>
    <property type="match status" value="1"/>
</dbReference>
<dbReference type="PANTHER" id="PTHR13504">
    <property type="entry name" value="FIDO DOMAIN-CONTAINING PROTEIN DDB_G0283145"/>
    <property type="match status" value="1"/>
</dbReference>
<feature type="domain" description="Fido" evidence="4">
    <location>
        <begin position="120"/>
        <end position="278"/>
    </location>
</feature>
<evidence type="ECO:0000259" key="4">
    <source>
        <dbReference type="PROSITE" id="PS51459"/>
    </source>
</evidence>
<dbReference type="RefSeq" id="WP_089713257.1">
    <property type="nucleotide sequence ID" value="NZ_FOBC01000011.1"/>
</dbReference>
<dbReference type="Gene3D" id="1.10.10.10">
    <property type="entry name" value="Winged helix-like DNA-binding domain superfamily/Winged helix DNA-binding domain"/>
    <property type="match status" value="1"/>
</dbReference>
<dbReference type="EMBL" id="FOBC01000011">
    <property type="protein sequence ID" value="SEL49426.1"/>
    <property type="molecule type" value="Genomic_DNA"/>
</dbReference>
<feature type="binding site" evidence="2">
    <location>
        <begin position="255"/>
        <end position="256"/>
    </location>
    <ligand>
        <name>ATP</name>
        <dbReference type="ChEBI" id="CHEBI:30616"/>
    </ligand>
</feature>
<dbReference type="SUPFAM" id="SSF140931">
    <property type="entry name" value="Fic-like"/>
    <property type="match status" value="1"/>
</dbReference>
<dbReference type="AlphaFoldDB" id="A0A1H7QNA6"/>
<protein>
    <submittedName>
        <fullName evidence="5">Fic family protein</fullName>
    </submittedName>
</protein>
<keyword evidence="2" id="KW-0547">Nucleotide-binding</keyword>
<dbReference type="InterPro" id="IPR036388">
    <property type="entry name" value="WH-like_DNA-bd_sf"/>
</dbReference>
<name>A0A1H7QNA6_9GAMM</name>
<dbReference type="InterPro" id="IPR025230">
    <property type="entry name" value="DUF4172"/>
</dbReference>
<dbReference type="Proteomes" id="UP000198807">
    <property type="component" value="Unassembled WGS sequence"/>
</dbReference>
<feature type="binding site" evidence="2">
    <location>
        <begin position="217"/>
        <end position="224"/>
    </location>
    <ligand>
        <name>ATP</name>
        <dbReference type="ChEBI" id="CHEBI:30616"/>
    </ligand>
</feature>
<dbReference type="InterPro" id="IPR040198">
    <property type="entry name" value="Fido_containing"/>
</dbReference>
<organism evidence="5 6">
    <name type="scientific">Halomonas daqiaonensis</name>
    <dbReference type="NCBI Taxonomy" id="650850"/>
    <lineage>
        <taxon>Bacteria</taxon>
        <taxon>Pseudomonadati</taxon>
        <taxon>Pseudomonadota</taxon>
        <taxon>Gammaproteobacteria</taxon>
        <taxon>Oceanospirillales</taxon>
        <taxon>Halomonadaceae</taxon>
        <taxon>Halomonas</taxon>
    </lineage>
</organism>
<dbReference type="Gene3D" id="1.10.3290.10">
    <property type="entry name" value="Fido-like domain"/>
    <property type="match status" value="1"/>
</dbReference>
<reference evidence="6" key="1">
    <citation type="submission" date="2016-10" db="EMBL/GenBank/DDBJ databases">
        <authorList>
            <person name="Varghese N."/>
            <person name="Submissions S."/>
        </authorList>
    </citation>
    <scope>NUCLEOTIDE SEQUENCE [LARGE SCALE GENOMIC DNA]</scope>
    <source>
        <strain evidence="6">CGMCC 1.9150</strain>
    </source>
</reference>
<evidence type="ECO:0000313" key="6">
    <source>
        <dbReference type="Proteomes" id="UP000198807"/>
    </source>
</evidence>